<accession>A0AAD4IIJ4</accession>
<name>A0AAD4IIJ4_9PLEO</name>
<comment type="caution">
    <text evidence="1">The sequence shown here is derived from an EMBL/GenBank/DDBJ whole genome shotgun (WGS) entry which is preliminary data.</text>
</comment>
<gene>
    <name evidence="1" type="ORF">G6011_00284</name>
</gene>
<dbReference type="AlphaFoldDB" id="A0AAD4IIJ4"/>
<dbReference type="Proteomes" id="UP001199106">
    <property type="component" value="Unassembled WGS sequence"/>
</dbReference>
<protein>
    <submittedName>
        <fullName evidence="1">Uncharacterized protein</fullName>
    </submittedName>
</protein>
<reference evidence="1" key="1">
    <citation type="submission" date="2021-07" db="EMBL/GenBank/DDBJ databases">
        <title>Genome Resource of American Ginseng Black Spot Pathogen Alternaria panax.</title>
        <authorList>
            <person name="Qiu C."/>
            <person name="Wang W."/>
            <person name="Liu Z."/>
        </authorList>
    </citation>
    <scope>NUCLEOTIDE SEQUENCE</scope>
    <source>
        <strain evidence="1">BNCC115425</strain>
    </source>
</reference>
<proteinExistence type="predicted"/>
<evidence type="ECO:0000313" key="1">
    <source>
        <dbReference type="EMBL" id="KAG9195164.1"/>
    </source>
</evidence>
<feature type="non-terminal residue" evidence="1">
    <location>
        <position position="43"/>
    </location>
</feature>
<evidence type="ECO:0000313" key="2">
    <source>
        <dbReference type="Proteomes" id="UP001199106"/>
    </source>
</evidence>
<organism evidence="1 2">
    <name type="scientific">Alternaria panax</name>
    <dbReference type="NCBI Taxonomy" id="48097"/>
    <lineage>
        <taxon>Eukaryota</taxon>
        <taxon>Fungi</taxon>
        <taxon>Dikarya</taxon>
        <taxon>Ascomycota</taxon>
        <taxon>Pezizomycotina</taxon>
        <taxon>Dothideomycetes</taxon>
        <taxon>Pleosporomycetidae</taxon>
        <taxon>Pleosporales</taxon>
        <taxon>Pleosporineae</taxon>
        <taxon>Pleosporaceae</taxon>
        <taxon>Alternaria</taxon>
        <taxon>Alternaria sect. Panax</taxon>
    </lineage>
</organism>
<sequence length="43" mass="4932">MNTWLVGHLPMGHHQIDYTKITKLLSGLTEYGAKRLLIKARIL</sequence>
<dbReference type="EMBL" id="JAANER010000001">
    <property type="protein sequence ID" value="KAG9195164.1"/>
    <property type="molecule type" value="Genomic_DNA"/>
</dbReference>
<keyword evidence="2" id="KW-1185">Reference proteome</keyword>